<proteinExistence type="predicted"/>
<gene>
    <name evidence="1" type="ORF">SDC9_208822</name>
</gene>
<sequence>MAVPSRNVPKNKSKTAMITQNTTEFMFMVVISLTMADDRLE</sequence>
<dbReference type="AlphaFoldDB" id="A0A645JBM7"/>
<evidence type="ECO:0000313" key="1">
    <source>
        <dbReference type="EMBL" id="MPN61088.1"/>
    </source>
</evidence>
<protein>
    <submittedName>
        <fullName evidence="1">Uncharacterized protein</fullName>
    </submittedName>
</protein>
<dbReference type="EMBL" id="VSSQ01137207">
    <property type="protein sequence ID" value="MPN61088.1"/>
    <property type="molecule type" value="Genomic_DNA"/>
</dbReference>
<name>A0A645JBM7_9ZZZZ</name>
<comment type="caution">
    <text evidence="1">The sequence shown here is derived from an EMBL/GenBank/DDBJ whole genome shotgun (WGS) entry which is preliminary data.</text>
</comment>
<organism evidence="1">
    <name type="scientific">bioreactor metagenome</name>
    <dbReference type="NCBI Taxonomy" id="1076179"/>
    <lineage>
        <taxon>unclassified sequences</taxon>
        <taxon>metagenomes</taxon>
        <taxon>ecological metagenomes</taxon>
    </lineage>
</organism>
<accession>A0A645JBM7</accession>
<reference evidence="1" key="1">
    <citation type="submission" date="2019-08" db="EMBL/GenBank/DDBJ databases">
        <authorList>
            <person name="Kucharzyk K."/>
            <person name="Murdoch R.W."/>
            <person name="Higgins S."/>
            <person name="Loffler F."/>
        </authorList>
    </citation>
    <scope>NUCLEOTIDE SEQUENCE</scope>
</reference>